<evidence type="ECO:0000256" key="7">
    <source>
        <dbReference type="ARBA" id="ARBA00022840"/>
    </source>
</evidence>
<comment type="caution">
    <text evidence="13">The sequence shown here is derived from an EMBL/GenBank/DDBJ whole genome shotgun (WGS) entry which is preliminary data.</text>
</comment>
<evidence type="ECO:0000256" key="6">
    <source>
        <dbReference type="ARBA" id="ARBA00022777"/>
    </source>
</evidence>
<dbReference type="GO" id="GO:0005829">
    <property type="term" value="C:cytosol"/>
    <property type="evidence" value="ECO:0007669"/>
    <property type="project" value="TreeGrafter"/>
</dbReference>
<dbReference type="GO" id="GO:0016114">
    <property type="term" value="P:terpenoid biosynthetic process"/>
    <property type="evidence" value="ECO:0007669"/>
    <property type="project" value="TreeGrafter"/>
</dbReference>
<protein>
    <recommendedName>
        <fullName evidence="3">Isopentenyl phosphate kinase</fullName>
        <ecNumber evidence="2">2.7.4.26</ecNumber>
    </recommendedName>
</protein>
<dbReference type="InterPro" id="IPR024192">
    <property type="entry name" value="Fosfomycin_R_FomA-type"/>
</dbReference>
<feature type="binding site" evidence="10">
    <location>
        <position position="232"/>
    </location>
    <ligand>
        <name>ATP</name>
        <dbReference type="ChEBI" id="CHEBI:30616"/>
    </ligand>
</feature>
<name>A0AAN8GH10_PATCE</name>
<evidence type="ECO:0000256" key="3">
    <source>
        <dbReference type="ARBA" id="ARBA00017267"/>
    </source>
</evidence>
<gene>
    <name evidence="13" type="ORF">SNE40_022976</name>
</gene>
<evidence type="ECO:0000313" key="13">
    <source>
        <dbReference type="EMBL" id="KAK6166229.1"/>
    </source>
</evidence>
<evidence type="ECO:0000256" key="8">
    <source>
        <dbReference type="ARBA" id="ARBA00023229"/>
    </source>
</evidence>
<dbReference type="EMBL" id="JAZGQO010000021">
    <property type="protein sequence ID" value="KAK6166229.1"/>
    <property type="molecule type" value="Genomic_DNA"/>
</dbReference>
<feature type="binding site" evidence="10">
    <location>
        <position position="236"/>
    </location>
    <ligand>
        <name>ATP</name>
        <dbReference type="ChEBI" id="CHEBI:30616"/>
    </ligand>
</feature>
<feature type="binding site" evidence="10">
    <location>
        <position position="53"/>
    </location>
    <ligand>
        <name>substrate</name>
    </ligand>
</feature>
<evidence type="ECO:0000256" key="2">
    <source>
        <dbReference type="ARBA" id="ARBA00012908"/>
    </source>
</evidence>
<evidence type="ECO:0000313" key="14">
    <source>
        <dbReference type="Proteomes" id="UP001347796"/>
    </source>
</evidence>
<feature type="binding site" evidence="10">
    <location>
        <position position="54"/>
    </location>
    <ligand>
        <name>ATP</name>
        <dbReference type="ChEBI" id="CHEBI:30616"/>
    </ligand>
</feature>
<evidence type="ECO:0000256" key="1">
    <source>
        <dbReference type="ARBA" id="ARBA00010540"/>
    </source>
</evidence>
<dbReference type="AlphaFoldDB" id="A0AAN8GH10"/>
<comment type="catalytic activity">
    <reaction evidence="9">
        <text>isopentenyl phosphate + ATP = isopentenyl diphosphate + ADP</text>
        <dbReference type="Rhea" id="RHEA:33963"/>
        <dbReference type="ChEBI" id="CHEBI:30616"/>
        <dbReference type="ChEBI" id="CHEBI:65078"/>
        <dbReference type="ChEBI" id="CHEBI:128769"/>
        <dbReference type="ChEBI" id="CHEBI:456216"/>
        <dbReference type="EC" id="2.7.4.26"/>
    </reaction>
</comment>
<dbReference type="CDD" id="cd04241">
    <property type="entry name" value="AAK_FomA-like"/>
    <property type="match status" value="1"/>
</dbReference>
<feature type="binding site" evidence="10">
    <location>
        <position position="58"/>
    </location>
    <ligand>
        <name>substrate</name>
    </ligand>
</feature>
<feature type="domain" description="Aspartate/glutamate/uridylate kinase" evidence="12">
    <location>
        <begin position="7"/>
        <end position="247"/>
    </location>
</feature>
<dbReference type="EC" id="2.7.4.26" evidence="2"/>
<dbReference type="NCBIfam" id="NF040647">
    <property type="entry name" value="IPPK_Arch"/>
    <property type="match status" value="1"/>
</dbReference>
<dbReference type="GO" id="GO:0005524">
    <property type="term" value="F:ATP binding"/>
    <property type="evidence" value="ECO:0007669"/>
    <property type="project" value="UniProtKB-KW"/>
</dbReference>
<comment type="similarity">
    <text evidence="1">Belongs to the isopentenyl phosphate kinase family.</text>
</comment>
<dbReference type="Pfam" id="PF00696">
    <property type="entry name" value="AA_kinase"/>
    <property type="match status" value="1"/>
</dbReference>
<keyword evidence="6" id="KW-0418">Kinase</keyword>
<dbReference type="InterPro" id="IPR036393">
    <property type="entry name" value="AceGlu_kinase-like_sf"/>
</dbReference>
<dbReference type="Proteomes" id="UP001347796">
    <property type="component" value="Unassembled WGS sequence"/>
</dbReference>
<feature type="site" description="Transition state stabilizer" evidence="11">
    <location>
        <position position="19"/>
    </location>
</feature>
<keyword evidence="14" id="KW-1185">Reference proteome</keyword>
<feature type="binding site" evidence="10">
    <location>
        <begin position="10"/>
        <end position="14"/>
    </location>
    <ligand>
        <name>ATP</name>
        <dbReference type="ChEBI" id="CHEBI:30616"/>
    </ligand>
</feature>
<evidence type="ECO:0000256" key="4">
    <source>
        <dbReference type="ARBA" id="ARBA00022679"/>
    </source>
</evidence>
<evidence type="ECO:0000259" key="12">
    <source>
        <dbReference type="Pfam" id="PF00696"/>
    </source>
</evidence>
<dbReference type="Gene3D" id="3.40.1160.10">
    <property type="entry name" value="Acetylglutamate kinase-like"/>
    <property type="match status" value="1"/>
</dbReference>
<evidence type="ECO:0000256" key="11">
    <source>
        <dbReference type="PIRSR" id="PIRSR016496-2"/>
    </source>
</evidence>
<dbReference type="PIRSF" id="PIRSF016496">
    <property type="entry name" value="Kin_FomA"/>
    <property type="match status" value="1"/>
</dbReference>
<reference evidence="13 14" key="1">
    <citation type="submission" date="2024-01" db="EMBL/GenBank/DDBJ databases">
        <title>The genome of the rayed Mediterranean limpet Patella caerulea (Linnaeus, 1758).</title>
        <authorList>
            <person name="Anh-Thu Weber A."/>
            <person name="Halstead-Nussloch G."/>
        </authorList>
    </citation>
    <scope>NUCLEOTIDE SEQUENCE [LARGE SCALE GENOMIC DNA]</scope>
    <source>
        <strain evidence="13">AATW-2023a</strain>
        <tissue evidence="13">Whole specimen</tissue>
    </source>
</reference>
<keyword evidence="7 10" id="KW-0067">ATP-binding</keyword>
<sequence length="289" mass="31738">MSVKIDLVIKIGGSAITNKDVLETTKLESLLWASNLMKIIHDKGLRCVVVHGAGSFGHHQAKAYKVSSGYSQYNNTTQLTDLEKVKLGFSLTRQSVLKLNSILENHLLEKSIPVVSLSPFQLWRTKNKDVVKHGCDVIKETLYNSLLPILHGDCVFDEALGCTILSGDTIIETICTEFDVKKVVFITDVPGIYSKPPSLTDAVLLPKIYVESNGAISNNISTSQASHDVTGGIKLKLQTAVNIVKQSPSTKLFISQVGSESAQRICCEEITENNSFIGTEIQFAKRWET</sequence>
<evidence type="ECO:0000256" key="9">
    <source>
        <dbReference type="ARBA" id="ARBA00049063"/>
    </source>
</evidence>
<organism evidence="13 14">
    <name type="scientific">Patella caerulea</name>
    <name type="common">Rayed Mediterranean limpet</name>
    <dbReference type="NCBI Taxonomy" id="87958"/>
    <lineage>
        <taxon>Eukaryota</taxon>
        <taxon>Metazoa</taxon>
        <taxon>Spiralia</taxon>
        <taxon>Lophotrochozoa</taxon>
        <taxon>Mollusca</taxon>
        <taxon>Gastropoda</taxon>
        <taxon>Patellogastropoda</taxon>
        <taxon>Patelloidea</taxon>
        <taxon>Patellidae</taxon>
        <taxon>Patella</taxon>
    </lineage>
</organism>
<evidence type="ECO:0000256" key="10">
    <source>
        <dbReference type="PIRSR" id="PIRSR016496-1"/>
    </source>
</evidence>
<keyword evidence="5 10" id="KW-0547">Nucleotide-binding</keyword>
<evidence type="ECO:0000256" key="5">
    <source>
        <dbReference type="ARBA" id="ARBA00022741"/>
    </source>
</evidence>
<feature type="binding site" evidence="10">
    <location>
        <position position="188"/>
    </location>
    <ligand>
        <name>ATP</name>
        <dbReference type="ChEBI" id="CHEBI:30616"/>
    </ligand>
</feature>
<dbReference type="GO" id="GO:0016301">
    <property type="term" value="F:kinase activity"/>
    <property type="evidence" value="ECO:0007669"/>
    <property type="project" value="UniProtKB-KW"/>
</dbReference>
<dbReference type="PANTHER" id="PTHR43654:SF1">
    <property type="entry name" value="ISOPENTENYL PHOSPHATE KINASE"/>
    <property type="match status" value="1"/>
</dbReference>
<dbReference type="InterPro" id="IPR001048">
    <property type="entry name" value="Asp/Glu/Uridylate_kinase"/>
</dbReference>
<proteinExistence type="inferred from homology"/>
<dbReference type="PANTHER" id="PTHR43654">
    <property type="entry name" value="GLUTAMATE 5-KINASE"/>
    <property type="match status" value="1"/>
</dbReference>
<dbReference type="GO" id="GO:0102043">
    <property type="term" value="F:isopentenyl phosphate kinase activity"/>
    <property type="evidence" value="ECO:0007669"/>
    <property type="project" value="UniProtKB-EC"/>
</dbReference>
<feature type="binding site" evidence="10">
    <location>
        <position position="167"/>
    </location>
    <ligand>
        <name>substrate</name>
    </ligand>
</feature>
<dbReference type="SUPFAM" id="SSF53633">
    <property type="entry name" value="Carbamate kinase-like"/>
    <property type="match status" value="1"/>
</dbReference>
<keyword evidence="8" id="KW-0414">Isoprene biosynthesis</keyword>
<accession>A0AAN8GH10</accession>
<keyword evidence="4" id="KW-0808">Transferase</keyword>